<dbReference type="RefSeq" id="WP_064031371.1">
    <property type="nucleotide sequence ID" value="NZ_LUUK01000217.1"/>
</dbReference>
<accession>A0A177N4E5</accession>
<evidence type="ECO:0000313" key="1">
    <source>
        <dbReference type="EMBL" id="OAI12762.1"/>
    </source>
</evidence>
<dbReference type="OrthoDB" id="5573984at2"/>
<evidence type="ECO:0000313" key="2">
    <source>
        <dbReference type="Proteomes" id="UP000077628"/>
    </source>
</evidence>
<dbReference type="EMBL" id="LUUK01000217">
    <property type="protein sequence ID" value="OAI12762.1"/>
    <property type="molecule type" value="Genomic_DNA"/>
</dbReference>
<proteinExistence type="predicted"/>
<dbReference type="AlphaFoldDB" id="A0A177N4E5"/>
<organism evidence="1 2">
    <name type="scientific">Methylomonas koyamae</name>
    <dbReference type="NCBI Taxonomy" id="702114"/>
    <lineage>
        <taxon>Bacteria</taxon>
        <taxon>Pseudomonadati</taxon>
        <taxon>Pseudomonadota</taxon>
        <taxon>Gammaproteobacteria</taxon>
        <taxon>Methylococcales</taxon>
        <taxon>Methylococcaceae</taxon>
        <taxon>Methylomonas</taxon>
    </lineage>
</organism>
<sequence length="118" mass="13807">MNPIATRLINWLKWLDRIIAPPYKPRPSPERKPMAILVKPGKRHFDQYRQLLANLNHYEVEVLTQIPDPQQAGPLLARIRADRLDTIVRIAPMLGLDVEQELRTYQVIERPWATTTLH</sequence>
<dbReference type="Proteomes" id="UP000077628">
    <property type="component" value="Unassembled WGS sequence"/>
</dbReference>
<reference evidence="2" key="1">
    <citation type="submission" date="2016-03" db="EMBL/GenBank/DDBJ databases">
        <authorList>
            <person name="Heylen K."/>
            <person name="De Vos P."/>
            <person name="Vekeman B."/>
        </authorList>
    </citation>
    <scope>NUCLEOTIDE SEQUENCE [LARGE SCALE GENOMIC DNA]</scope>
    <source>
        <strain evidence="2">R-45383</strain>
    </source>
</reference>
<protein>
    <submittedName>
        <fullName evidence="1">Uncharacterized protein</fullName>
    </submittedName>
</protein>
<name>A0A177N4E5_9GAMM</name>
<gene>
    <name evidence="1" type="ORF">A1355_14065</name>
</gene>
<comment type="caution">
    <text evidence="1">The sequence shown here is derived from an EMBL/GenBank/DDBJ whole genome shotgun (WGS) entry which is preliminary data.</text>
</comment>
<keyword evidence="2" id="KW-1185">Reference proteome</keyword>